<organism evidence="2 3">
    <name type="scientific">Pacificimonas flava</name>
    <dbReference type="NCBI Taxonomy" id="1234595"/>
    <lineage>
        <taxon>Bacteria</taxon>
        <taxon>Pseudomonadati</taxon>
        <taxon>Pseudomonadota</taxon>
        <taxon>Alphaproteobacteria</taxon>
        <taxon>Sphingomonadales</taxon>
        <taxon>Sphingosinicellaceae</taxon>
        <taxon>Pacificimonas</taxon>
    </lineage>
</organism>
<protein>
    <recommendedName>
        <fullName evidence="4">PepSY-associated TM helix</fullName>
    </recommendedName>
</protein>
<evidence type="ECO:0000313" key="3">
    <source>
        <dbReference type="Proteomes" id="UP000011717"/>
    </source>
</evidence>
<proteinExistence type="predicted"/>
<evidence type="ECO:0000313" key="2">
    <source>
        <dbReference type="EMBL" id="EMD83369.1"/>
    </source>
</evidence>
<keyword evidence="3" id="KW-1185">Reference proteome</keyword>
<reference evidence="2 3" key="1">
    <citation type="journal article" date="2013" name="Genome Announc.">
        <title>Draft Genome Sequence of Strain JLT2015T, Belonging to the Family Sphingomonadaceae of the Alphaproteobacteria.</title>
        <authorList>
            <person name="Tang K."/>
            <person name="Liu K."/>
            <person name="Li S."/>
            <person name="Jiao N."/>
        </authorList>
    </citation>
    <scope>NUCLEOTIDE SEQUENCE [LARGE SCALE GENOMIC DNA]</scope>
    <source>
        <strain evidence="2 3">JLT2015</strain>
    </source>
</reference>
<keyword evidence="1" id="KW-1133">Transmembrane helix</keyword>
<sequence length="213" mass="24108">MWTMTGFYMVVVHIDIIHGDHLVAEAKAGPLDLRQFGPPQAVLERNPGITAMSAVEVAGRTAWRVQLPQGVRLADPASGELWKPLDDSAIRDAAKAYYAGSGPIVRTTLLNSLPQEVQAYGGPLWQVEFQGWARPTLYLSPYTGELVTKRHLLWRVFDFAWMLHIMDYDERTDVNNPLLRVATWSAVLMLTTGAWLLWWSLPLKRKKKKRKTA</sequence>
<keyword evidence="1" id="KW-0472">Membrane</keyword>
<name>M2T9X6_9SPHN</name>
<gene>
    <name evidence="2" type="ORF">C725_1270</name>
</gene>
<feature type="transmembrane region" description="Helical" evidence="1">
    <location>
        <begin position="181"/>
        <end position="201"/>
    </location>
</feature>
<evidence type="ECO:0008006" key="4">
    <source>
        <dbReference type="Google" id="ProtNLM"/>
    </source>
</evidence>
<dbReference type="Proteomes" id="UP000011717">
    <property type="component" value="Unassembled WGS sequence"/>
</dbReference>
<accession>M2T9X6</accession>
<dbReference type="EMBL" id="AMRV01000003">
    <property type="protein sequence ID" value="EMD83369.1"/>
    <property type="molecule type" value="Genomic_DNA"/>
</dbReference>
<dbReference type="AlphaFoldDB" id="M2T9X6"/>
<keyword evidence="1" id="KW-0812">Transmembrane</keyword>
<dbReference type="PATRIC" id="fig|1234595.3.peg.1274"/>
<comment type="caution">
    <text evidence="2">The sequence shown here is derived from an EMBL/GenBank/DDBJ whole genome shotgun (WGS) entry which is preliminary data.</text>
</comment>
<evidence type="ECO:0000256" key="1">
    <source>
        <dbReference type="SAM" id="Phobius"/>
    </source>
</evidence>